<gene>
    <name evidence="1" type="ORF">BWQ96_06217</name>
</gene>
<organism evidence="1 2">
    <name type="scientific">Gracilariopsis chorda</name>
    <dbReference type="NCBI Taxonomy" id="448386"/>
    <lineage>
        <taxon>Eukaryota</taxon>
        <taxon>Rhodophyta</taxon>
        <taxon>Florideophyceae</taxon>
        <taxon>Rhodymeniophycidae</taxon>
        <taxon>Gracilariales</taxon>
        <taxon>Gracilariaceae</taxon>
        <taxon>Gracilariopsis</taxon>
    </lineage>
</organism>
<keyword evidence="2" id="KW-1185">Reference proteome</keyword>
<sequence>MQFNIAICNTIVCFDASPIEEAVMYASISMSVCQYLWERSQPQPVFSDHSITNDPLVLDEITLRIYKEALSKPAGHMRWKRDERINTLEMSTEVLAAEVFNRKHIRNHRVIVFTDSNVKEWALEKGR</sequence>
<dbReference type="AlphaFoldDB" id="A0A2V3IPQ0"/>
<accession>A0A2V3IPQ0</accession>
<evidence type="ECO:0000313" key="1">
    <source>
        <dbReference type="EMBL" id="PXF44044.1"/>
    </source>
</evidence>
<dbReference type="Proteomes" id="UP000247409">
    <property type="component" value="Unassembled WGS sequence"/>
</dbReference>
<dbReference type="EMBL" id="NBIV01000103">
    <property type="protein sequence ID" value="PXF44044.1"/>
    <property type="molecule type" value="Genomic_DNA"/>
</dbReference>
<comment type="caution">
    <text evidence="1">The sequence shown here is derived from an EMBL/GenBank/DDBJ whole genome shotgun (WGS) entry which is preliminary data.</text>
</comment>
<reference evidence="1 2" key="1">
    <citation type="journal article" date="2018" name="Mol. Biol. Evol.">
        <title>Analysis of the draft genome of the red seaweed Gracilariopsis chorda provides insights into genome size evolution in Rhodophyta.</title>
        <authorList>
            <person name="Lee J."/>
            <person name="Yang E.C."/>
            <person name="Graf L."/>
            <person name="Yang J.H."/>
            <person name="Qiu H."/>
            <person name="Zel Zion U."/>
            <person name="Chan C.X."/>
            <person name="Stephens T.G."/>
            <person name="Weber A.P.M."/>
            <person name="Boo G.H."/>
            <person name="Boo S.M."/>
            <person name="Kim K.M."/>
            <person name="Shin Y."/>
            <person name="Jung M."/>
            <person name="Lee S.J."/>
            <person name="Yim H.S."/>
            <person name="Lee J.H."/>
            <person name="Bhattacharya D."/>
            <person name="Yoon H.S."/>
        </authorList>
    </citation>
    <scope>NUCLEOTIDE SEQUENCE [LARGE SCALE GENOMIC DNA]</scope>
    <source>
        <strain evidence="1 2">SKKU-2015</strain>
        <tissue evidence="1">Whole body</tissue>
    </source>
</reference>
<protein>
    <submittedName>
        <fullName evidence="1">Uncharacterized protein</fullName>
    </submittedName>
</protein>
<name>A0A2V3IPQ0_9FLOR</name>
<proteinExistence type="predicted"/>
<evidence type="ECO:0000313" key="2">
    <source>
        <dbReference type="Proteomes" id="UP000247409"/>
    </source>
</evidence>